<feature type="transmembrane region" description="Helical" evidence="1">
    <location>
        <begin position="21"/>
        <end position="44"/>
    </location>
</feature>
<dbReference type="Gene3D" id="2.60.40.3690">
    <property type="match status" value="1"/>
</dbReference>
<dbReference type="InterPro" id="IPR029140">
    <property type="entry name" value="Mfa1_C"/>
</dbReference>
<protein>
    <recommendedName>
        <fullName evidence="2">Minor fimbrium subunit Mfa1 C-terminal domain-containing protein</fullName>
    </recommendedName>
</protein>
<dbReference type="Gene3D" id="2.60.40.2580">
    <property type="match status" value="1"/>
</dbReference>
<evidence type="ECO:0000313" key="3">
    <source>
        <dbReference type="EMBL" id="KXT46063.1"/>
    </source>
</evidence>
<proteinExistence type="predicted"/>
<name>A0A139L3P1_9BACE</name>
<dbReference type="Proteomes" id="UP000070319">
    <property type="component" value="Unassembled WGS sequence"/>
</dbReference>
<evidence type="ECO:0000256" key="1">
    <source>
        <dbReference type="SAM" id="Phobius"/>
    </source>
</evidence>
<evidence type="ECO:0000259" key="2">
    <source>
        <dbReference type="Pfam" id="PF15495"/>
    </source>
</evidence>
<dbReference type="EMBL" id="LTDF01000129">
    <property type="protein sequence ID" value="KXT46063.1"/>
    <property type="molecule type" value="Genomic_DNA"/>
</dbReference>
<keyword evidence="1" id="KW-0812">Transmembrane</keyword>
<reference evidence="3 4" key="1">
    <citation type="submission" date="2016-02" db="EMBL/GenBank/DDBJ databases">
        <authorList>
            <person name="Wen L."/>
            <person name="He K."/>
            <person name="Yang H."/>
        </authorList>
    </citation>
    <scope>NUCLEOTIDE SEQUENCE [LARGE SCALE GENOMIC DNA]</scope>
    <source>
        <strain evidence="3 4">KLE1704</strain>
    </source>
</reference>
<evidence type="ECO:0000313" key="4">
    <source>
        <dbReference type="Proteomes" id="UP000070319"/>
    </source>
</evidence>
<dbReference type="Pfam" id="PF15495">
    <property type="entry name" value="Fimbrillin_C"/>
    <property type="match status" value="1"/>
</dbReference>
<accession>A0A139L3P1</accession>
<dbReference type="PATRIC" id="fig|329854.7.peg.3318"/>
<feature type="domain" description="Minor fimbrium subunit Mfa1 C-terminal" evidence="2">
    <location>
        <begin position="568"/>
        <end position="624"/>
    </location>
</feature>
<sequence>MRKNYKTESDKRGMNKNMKKYLYNIIIILASIGILTSCINEYYYDVEETPKDNPGTGDQISLYFKVPFGETRMRNGTGLDNISIGEVMIRGIRIVFYDRNGPSVRHYWDYDINFQYDTGSSSFIASGNDVKSYDLSGSDESYSILTKAKQIPQGDYRMLIIVNPTDQIKAITRENNTLDDLDAPFNTMAAYSMYQSWNGVDGTDDVPAYFLMLNSQGPINIVKGNFWPTAEEAENHPVRGNVERTVAKVICSHIGSGSGNVRSVLEAGDGRFVMHLGYDISGDYDLPDWITHCIYNSGPWACGGTYDKTTKICNKCGIKYGFGLGNYTDIPRYVVATDLMWQVDVINKKSYWYRHLAYKAGNTVMEQYGDTDTRNFYAEDPNFSGFSGKTEAELNDEFLYKTDIQRTNGKGDSFRRLTPVAYKYSPYWSWQEGDNDPVYIPENTMAQDEQRGNLVTRVIVKATLKRERFDTPANTLPVGDFFLFTGGVEGNSTYNMNNMDADGRYFYLLPAENVVKYKNGTTATPVNLRNGAIPLADAIAEFTADNPQFNWDNIAANKNPALSEHLVFYKKGEMYYEVPIIHFPKNSVKGEYGHFGVVRNRGYQLQIIDILSLGFPTIPTPGTGLIEQGPTRSIPHIERGANSISFSWDNPVSF</sequence>
<gene>
    <name evidence="3" type="ORF">HMPREF2531_03249</name>
</gene>
<keyword evidence="1" id="KW-0472">Membrane</keyword>
<organism evidence="3">
    <name type="scientific">Bacteroides intestinalis</name>
    <dbReference type="NCBI Taxonomy" id="329854"/>
    <lineage>
        <taxon>Bacteria</taxon>
        <taxon>Pseudomonadati</taxon>
        <taxon>Bacteroidota</taxon>
        <taxon>Bacteroidia</taxon>
        <taxon>Bacteroidales</taxon>
        <taxon>Bacteroidaceae</taxon>
        <taxon>Bacteroides</taxon>
    </lineage>
</organism>
<comment type="caution">
    <text evidence="3">The sequence shown here is derived from an EMBL/GenBank/DDBJ whole genome shotgun (WGS) entry which is preliminary data.</text>
</comment>
<keyword evidence="1" id="KW-1133">Transmembrane helix</keyword>
<dbReference type="AlphaFoldDB" id="A0A139L3P1"/>